<dbReference type="EMBL" id="QDEB01070677">
    <property type="protein sequence ID" value="RZC35448.1"/>
    <property type="molecule type" value="Genomic_DNA"/>
</dbReference>
<dbReference type="InterPro" id="IPR036116">
    <property type="entry name" value="FN3_sf"/>
</dbReference>
<dbReference type="InterPro" id="IPR003961">
    <property type="entry name" value="FN3_dom"/>
</dbReference>
<protein>
    <recommendedName>
        <fullName evidence="4">Fibronectin type-III domain-containing protein</fullName>
    </recommendedName>
</protein>
<evidence type="ECO:0000313" key="3">
    <source>
        <dbReference type="Proteomes" id="UP000292052"/>
    </source>
</evidence>
<evidence type="ECO:0000256" key="1">
    <source>
        <dbReference type="SAM" id="MobiDB-lite"/>
    </source>
</evidence>
<dbReference type="Gene3D" id="2.60.40.10">
    <property type="entry name" value="Immunoglobulins"/>
    <property type="match status" value="1"/>
</dbReference>
<name>A0A482VSU9_ASBVE</name>
<evidence type="ECO:0000313" key="2">
    <source>
        <dbReference type="EMBL" id="RZC35448.1"/>
    </source>
</evidence>
<dbReference type="Proteomes" id="UP000292052">
    <property type="component" value="Unassembled WGS sequence"/>
</dbReference>
<organism evidence="2 3">
    <name type="scientific">Asbolus verrucosus</name>
    <name type="common">Desert ironclad beetle</name>
    <dbReference type="NCBI Taxonomy" id="1661398"/>
    <lineage>
        <taxon>Eukaryota</taxon>
        <taxon>Metazoa</taxon>
        <taxon>Ecdysozoa</taxon>
        <taxon>Arthropoda</taxon>
        <taxon>Hexapoda</taxon>
        <taxon>Insecta</taxon>
        <taxon>Pterygota</taxon>
        <taxon>Neoptera</taxon>
        <taxon>Endopterygota</taxon>
        <taxon>Coleoptera</taxon>
        <taxon>Polyphaga</taxon>
        <taxon>Cucujiformia</taxon>
        <taxon>Tenebrionidae</taxon>
        <taxon>Pimeliinae</taxon>
        <taxon>Asbolus</taxon>
    </lineage>
</organism>
<accession>A0A482VSU9</accession>
<dbReference type="SUPFAM" id="SSF49265">
    <property type="entry name" value="Fibronectin type III"/>
    <property type="match status" value="1"/>
</dbReference>
<evidence type="ECO:0008006" key="4">
    <source>
        <dbReference type="Google" id="ProtNLM"/>
    </source>
</evidence>
<dbReference type="OrthoDB" id="6138780at2759"/>
<dbReference type="AlphaFoldDB" id="A0A482VSU9"/>
<dbReference type="CDD" id="cd00063">
    <property type="entry name" value="FN3"/>
    <property type="match status" value="1"/>
</dbReference>
<dbReference type="InterPro" id="IPR013783">
    <property type="entry name" value="Ig-like_fold"/>
</dbReference>
<sequence>MVDLRYRNRSGDTTTRRADLTCGHGVAARGLNELNGSHTIQNLETYTQYLVSLQVFNPEGPGPNTTVLVMTDEGELPPPDQWRTQLGPPRQPNR</sequence>
<feature type="region of interest" description="Disordered" evidence="1">
    <location>
        <begin position="62"/>
        <end position="94"/>
    </location>
</feature>
<keyword evidence="3" id="KW-1185">Reference proteome</keyword>
<reference evidence="2 3" key="1">
    <citation type="submission" date="2017-03" db="EMBL/GenBank/DDBJ databases">
        <title>Genome of the blue death feigning beetle - Asbolus verrucosus.</title>
        <authorList>
            <person name="Rider S.D."/>
        </authorList>
    </citation>
    <scope>NUCLEOTIDE SEQUENCE [LARGE SCALE GENOMIC DNA]</scope>
    <source>
        <strain evidence="2">Butters</strain>
        <tissue evidence="2">Head and leg muscle</tissue>
    </source>
</reference>
<proteinExistence type="predicted"/>
<dbReference type="STRING" id="1661398.A0A482VSU9"/>
<gene>
    <name evidence="2" type="ORF">BDFB_001616</name>
</gene>
<comment type="caution">
    <text evidence="2">The sequence shown here is derived from an EMBL/GenBank/DDBJ whole genome shotgun (WGS) entry which is preliminary data.</text>
</comment>